<dbReference type="InterPro" id="IPR041698">
    <property type="entry name" value="Methyltransf_25"/>
</dbReference>
<dbReference type="Pfam" id="PF13649">
    <property type="entry name" value="Methyltransf_25"/>
    <property type="match status" value="1"/>
</dbReference>
<evidence type="ECO:0000313" key="3">
    <source>
        <dbReference type="Proteomes" id="UP000182977"/>
    </source>
</evidence>
<dbReference type="PANTHER" id="PTHR43591:SF24">
    <property type="entry name" value="2-METHOXY-6-POLYPRENYL-1,4-BENZOQUINOL METHYLASE, MITOCHONDRIAL"/>
    <property type="match status" value="1"/>
</dbReference>
<dbReference type="OrthoDB" id="9795634at2"/>
<dbReference type="PANTHER" id="PTHR43591">
    <property type="entry name" value="METHYLTRANSFERASE"/>
    <property type="match status" value="1"/>
</dbReference>
<accession>A0A1H2JK58</accession>
<evidence type="ECO:0000259" key="1">
    <source>
        <dbReference type="Pfam" id="PF13649"/>
    </source>
</evidence>
<dbReference type="AlphaFoldDB" id="A0A1H2JK58"/>
<dbReference type="SUPFAM" id="SSF53335">
    <property type="entry name" value="S-adenosyl-L-methionine-dependent methyltransferases"/>
    <property type="match status" value="1"/>
</dbReference>
<keyword evidence="2" id="KW-0808">Transferase</keyword>
<keyword evidence="3" id="KW-1185">Reference proteome</keyword>
<evidence type="ECO:0000313" key="2">
    <source>
        <dbReference type="EMBL" id="SDU56516.1"/>
    </source>
</evidence>
<feature type="domain" description="Methyltransferase" evidence="1">
    <location>
        <begin position="50"/>
        <end position="142"/>
    </location>
</feature>
<name>A0A1H2JK58_9ACTN</name>
<dbReference type="GO" id="GO:0032259">
    <property type="term" value="P:methylation"/>
    <property type="evidence" value="ECO:0007669"/>
    <property type="project" value="UniProtKB-KW"/>
</dbReference>
<dbReference type="CDD" id="cd02440">
    <property type="entry name" value="AdoMet_MTases"/>
    <property type="match status" value="1"/>
</dbReference>
<organism evidence="2 3">
    <name type="scientific">Jiangella alkaliphila</name>
    <dbReference type="NCBI Taxonomy" id="419479"/>
    <lineage>
        <taxon>Bacteria</taxon>
        <taxon>Bacillati</taxon>
        <taxon>Actinomycetota</taxon>
        <taxon>Actinomycetes</taxon>
        <taxon>Jiangellales</taxon>
        <taxon>Jiangellaceae</taxon>
        <taxon>Jiangella</taxon>
    </lineage>
</organism>
<gene>
    <name evidence="2" type="ORF">SAMN04488563_2768</name>
</gene>
<dbReference type="InterPro" id="IPR029063">
    <property type="entry name" value="SAM-dependent_MTases_sf"/>
</dbReference>
<protein>
    <submittedName>
        <fullName evidence="2">Methyltransferase domain-containing protein</fullName>
    </submittedName>
</protein>
<proteinExistence type="predicted"/>
<dbReference type="GO" id="GO:0008168">
    <property type="term" value="F:methyltransferase activity"/>
    <property type="evidence" value="ECO:0007669"/>
    <property type="project" value="UniProtKB-KW"/>
</dbReference>
<dbReference type="EMBL" id="LT629791">
    <property type="protein sequence ID" value="SDU56516.1"/>
    <property type="molecule type" value="Genomic_DNA"/>
</dbReference>
<dbReference type="RefSeq" id="WP_046771323.1">
    <property type="nucleotide sequence ID" value="NZ_LBMC01000041.1"/>
</dbReference>
<reference evidence="3" key="1">
    <citation type="submission" date="2016-10" db="EMBL/GenBank/DDBJ databases">
        <authorList>
            <person name="Varghese N."/>
            <person name="Submissions S."/>
        </authorList>
    </citation>
    <scope>NUCLEOTIDE SEQUENCE [LARGE SCALE GENOMIC DNA]</scope>
    <source>
        <strain evidence="3">DSM 45079</strain>
    </source>
</reference>
<dbReference type="STRING" id="419479.SAMN04488563_2768"/>
<sequence length="274" mass="29530">MSSTVSDQELKSRHRAMWASGDYPQMVTTFLLPLGPRLVDACGIGAGDRVLDVASGTGNAAIPAARKGADVTASDLTPELLDAGRAVAETDGLQLTWVPADAEHLPFADDQFDVVMSSIGVMFAPHHQAAADELVRVCRTGGTIGLLSWTPEGMIGDLFATMKPFAPPPPAGVSSPPLWGSEIHLDELFGDRVTFGRRERATLEITAFARAHGYGEHFKAFYGPTIAARNNAEKNGRADEFDAALEAFCDKWNRGTHERARFEKEYLLSIGTKS</sequence>
<dbReference type="Gene3D" id="3.40.50.150">
    <property type="entry name" value="Vaccinia Virus protein VP39"/>
    <property type="match status" value="1"/>
</dbReference>
<dbReference type="Proteomes" id="UP000182977">
    <property type="component" value="Chromosome I"/>
</dbReference>
<keyword evidence="2" id="KW-0489">Methyltransferase</keyword>